<organism evidence="9 10">
    <name type="scientific">Acetobacter orleanensis</name>
    <dbReference type="NCBI Taxonomy" id="104099"/>
    <lineage>
        <taxon>Bacteria</taxon>
        <taxon>Pseudomonadati</taxon>
        <taxon>Pseudomonadota</taxon>
        <taxon>Alphaproteobacteria</taxon>
        <taxon>Acetobacterales</taxon>
        <taxon>Acetobacteraceae</taxon>
        <taxon>Acetobacter</taxon>
    </lineage>
</organism>
<name>A0A4Y3TLC7_9PROT</name>
<evidence type="ECO:0000259" key="8">
    <source>
        <dbReference type="PROSITE" id="PS50850"/>
    </source>
</evidence>
<feature type="transmembrane region" description="Helical" evidence="7">
    <location>
        <begin position="48"/>
        <end position="66"/>
    </location>
</feature>
<feature type="domain" description="Major facilitator superfamily (MFS) profile" evidence="8">
    <location>
        <begin position="12"/>
        <end position="458"/>
    </location>
</feature>
<evidence type="ECO:0000256" key="5">
    <source>
        <dbReference type="ARBA" id="ARBA00022989"/>
    </source>
</evidence>
<comment type="similarity">
    <text evidence="3">Belongs to the major facilitator superfamily. TCR/Tet family.</text>
</comment>
<evidence type="ECO:0000313" key="10">
    <source>
        <dbReference type="Proteomes" id="UP000317617"/>
    </source>
</evidence>
<dbReference type="InterPro" id="IPR036259">
    <property type="entry name" value="MFS_trans_sf"/>
</dbReference>
<comment type="subcellular location">
    <subcellularLocation>
        <location evidence="2">Membrane</location>
        <topology evidence="2">Multi-pass membrane protein</topology>
    </subcellularLocation>
</comment>
<evidence type="ECO:0000256" key="2">
    <source>
        <dbReference type="ARBA" id="ARBA00004141"/>
    </source>
</evidence>
<dbReference type="GO" id="GO:0022857">
    <property type="term" value="F:transmembrane transporter activity"/>
    <property type="evidence" value="ECO:0007669"/>
    <property type="project" value="InterPro"/>
</dbReference>
<protein>
    <submittedName>
        <fullName evidence="9">MFS transporter</fullName>
    </submittedName>
</protein>
<dbReference type="InterPro" id="IPR011701">
    <property type="entry name" value="MFS"/>
</dbReference>
<dbReference type="InterPro" id="IPR020846">
    <property type="entry name" value="MFS_dom"/>
</dbReference>
<keyword evidence="10" id="KW-1185">Reference proteome</keyword>
<dbReference type="PROSITE" id="PS00216">
    <property type="entry name" value="SUGAR_TRANSPORT_1"/>
    <property type="match status" value="1"/>
</dbReference>
<dbReference type="Proteomes" id="UP000317617">
    <property type="component" value="Unassembled WGS sequence"/>
</dbReference>
<keyword evidence="4 7" id="KW-0812">Transmembrane</keyword>
<feature type="transmembrane region" description="Helical" evidence="7">
    <location>
        <begin position="136"/>
        <end position="163"/>
    </location>
</feature>
<comment type="function">
    <text evidence="1">Resistance to tetracycline by an active tetracycline efflux. This is an energy-dependent process that decreases the accumulation of the antibiotic in whole cells. This protein functions as a metal-tetracycline/H(+) antiporter.</text>
</comment>
<evidence type="ECO:0000256" key="4">
    <source>
        <dbReference type="ARBA" id="ARBA00022692"/>
    </source>
</evidence>
<feature type="transmembrane region" description="Helical" evidence="7">
    <location>
        <begin position="78"/>
        <end position="97"/>
    </location>
</feature>
<feature type="transmembrane region" description="Helical" evidence="7">
    <location>
        <begin position="200"/>
        <end position="222"/>
    </location>
</feature>
<dbReference type="AlphaFoldDB" id="A0A4Y3TLC7"/>
<keyword evidence="5 7" id="KW-1133">Transmembrane helix</keyword>
<feature type="transmembrane region" description="Helical" evidence="7">
    <location>
        <begin position="228"/>
        <end position="247"/>
    </location>
</feature>
<comment type="caution">
    <text evidence="9">The sequence shown here is derived from an EMBL/GenBank/DDBJ whole genome shotgun (WGS) entry which is preliminary data.</text>
</comment>
<dbReference type="EMBL" id="BJMU01000003">
    <property type="protein sequence ID" value="GEB82564.1"/>
    <property type="molecule type" value="Genomic_DNA"/>
</dbReference>
<dbReference type="GO" id="GO:0016020">
    <property type="term" value="C:membrane"/>
    <property type="evidence" value="ECO:0007669"/>
    <property type="project" value="UniProtKB-SubCell"/>
</dbReference>
<dbReference type="RefSeq" id="WP_048834775.1">
    <property type="nucleotide sequence ID" value="NZ_BJMU01000003.1"/>
</dbReference>
<dbReference type="SUPFAM" id="SSF103473">
    <property type="entry name" value="MFS general substrate transporter"/>
    <property type="match status" value="1"/>
</dbReference>
<gene>
    <name evidence="9" type="ORF">AOR01nite_10410</name>
</gene>
<dbReference type="InterPro" id="IPR005829">
    <property type="entry name" value="Sugar_transporter_CS"/>
</dbReference>
<keyword evidence="6 7" id="KW-0472">Membrane</keyword>
<dbReference type="PANTHER" id="PTHR42718">
    <property type="entry name" value="MAJOR FACILITATOR SUPERFAMILY MULTIDRUG TRANSPORTER MFSC"/>
    <property type="match status" value="1"/>
</dbReference>
<feature type="transmembrane region" description="Helical" evidence="7">
    <location>
        <begin position="268"/>
        <end position="289"/>
    </location>
</feature>
<dbReference type="PROSITE" id="PS50850">
    <property type="entry name" value="MFS"/>
    <property type="match status" value="1"/>
</dbReference>
<dbReference type="STRING" id="104099.AD949_11340"/>
<evidence type="ECO:0000256" key="7">
    <source>
        <dbReference type="SAM" id="Phobius"/>
    </source>
</evidence>
<proteinExistence type="inferred from homology"/>
<dbReference type="PRINTS" id="PR01035">
    <property type="entry name" value="TCRTETA"/>
</dbReference>
<dbReference type="Gene3D" id="1.20.1250.20">
    <property type="entry name" value="MFS general substrate transporter like domains"/>
    <property type="match status" value="1"/>
</dbReference>
<sequence length="504" mass="52278">MREIITSRNALALAAVCLSALMVGLEISSVPAILPTLDHGLAADFQQIQWIMNAYTLAMTVCLMASGALADCFGRKRVFMAGVVVFGLSSVACGLAENAPILIAARAVQGVGGAAMLACQIALLSHQFRGSLYRGLAFSAWGIVFGAGLGFGPLIGGLAVAFIGWRWVFLVHGPLAGIAFLLARFALVESSDPEAMRMDGKGIITLSLAVFCLVSLITRGQALWPGDLVGDGAVVLGGASFLMFIVVEKKAPRPMFDFASLRIPTFSGALLGAIGMNASFWPFVIYLPLWFQAGLGYDSVTAGFVLLAYTLPTLVAPPFGERILARYGPVVVLPLGLFVIGAGFLLMELGTMRAFSSCTTMLPGCVLAGTGVGLMNTPVANTVTAAVPAERAGMGAGMDMSVRMITLAITISLMGFILLRGIRASLLKAGAPGGAVQALGGIIAAGNLTVAETLGIGRPVAEQALALGFGRVLLYGLVCAWSLSGLSFAVLRWKQVTFGSGDCD</sequence>
<evidence type="ECO:0000256" key="3">
    <source>
        <dbReference type="ARBA" id="ARBA00007520"/>
    </source>
</evidence>
<evidence type="ECO:0000313" key="9">
    <source>
        <dbReference type="EMBL" id="GEB82564.1"/>
    </source>
</evidence>
<dbReference type="Gene3D" id="1.20.1720.10">
    <property type="entry name" value="Multidrug resistance protein D"/>
    <property type="match status" value="1"/>
</dbReference>
<dbReference type="CDD" id="cd17321">
    <property type="entry name" value="MFS_MMR_MDR_like"/>
    <property type="match status" value="1"/>
</dbReference>
<feature type="transmembrane region" description="Helical" evidence="7">
    <location>
        <begin position="295"/>
        <end position="315"/>
    </location>
</feature>
<feature type="transmembrane region" description="Helical" evidence="7">
    <location>
        <begin position="400"/>
        <end position="419"/>
    </location>
</feature>
<feature type="transmembrane region" description="Helical" evidence="7">
    <location>
        <begin position="169"/>
        <end position="188"/>
    </location>
</feature>
<evidence type="ECO:0000256" key="6">
    <source>
        <dbReference type="ARBA" id="ARBA00023136"/>
    </source>
</evidence>
<dbReference type="Pfam" id="PF07690">
    <property type="entry name" value="MFS_1"/>
    <property type="match status" value="1"/>
</dbReference>
<feature type="transmembrane region" description="Helical" evidence="7">
    <location>
        <begin position="327"/>
        <end position="347"/>
    </location>
</feature>
<dbReference type="InterPro" id="IPR001958">
    <property type="entry name" value="Tet-R_TetA/multi-R_MdtG-like"/>
</dbReference>
<feature type="transmembrane region" description="Helical" evidence="7">
    <location>
        <begin position="472"/>
        <end position="491"/>
    </location>
</feature>
<dbReference type="PANTHER" id="PTHR42718:SF49">
    <property type="entry name" value="EXPORT PROTEIN"/>
    <property type="match status" value="1"/>
</dbReference>
<accession>A0A4Y3TLC7</accession>
<feature type="transmembrane region" description="Helical" evidence="7">
    <location>
        <begin position="103"/>
        <end position="124"/>
    </location>
</feature>
<reference evidence="9 10" key="1">
    <citation type="submission" date="2019-06" db="EMBL/GenBank/DDBJ databases">
        <title>Whole genome shotgun sequence of Acetobacter orleanensis NBRC 13752.</title>
        <authorList>
            <person name="Hosoyama A."/>
            <person name="Uohara A."/>
            <person name="Ohji S."/>
            <person name="Ichikawa N."/>
        </authorList>
    </citation>
    <scope>NUCLEOTIDE SEQUENCE [LARGE SCALE GENOMIC DNA]</scope>
    <source>
        <strain evidence="9 10">NBRC 13752</strain>
    </source>
</reference>
<evidence type="ECO:0000256" key="1">
    <source>
        <dbReference type="ARBA" id="ARBA00003279"/>
    </source>
</evidence>